<dbReference type="PANTHER" id="PTHR12176:SF79">
    <property type="entry name" value="METHYLTRANSFERASE TYPE 11 DOMAIN-CONTAINING PROTEIN"/>
    <property type="match status" value="1"/>
</dbReference>
<dbReference type="SUPFAM" id="SSF53335">
    <property type="entry name" value="S-adenosyl-L-methionine-dependent methyltransferases"/>
    <property type="match status" value="1"/>
</dbReference>
<evidence type="ECO:0000313" key="5">
    <source>
        <dbReference type="EMBL" id="KAK8860396.1"/>
    </source>
</evidence>
<dbReference type="InterPro" id="IPR051419">
    <property type="entry name" value="Lys/N-term_MeTrsfase_sf"/>
</dbReference>
<gene>
    <name evidence="5" type="ORF">M9Y10_012060</name>
</gene>
<keyword evidence="6" id="KW-1185">Reference proteome</keyword>
<comment type="similarity">
    <text evidence="1">Belongs to the methyltransferase superfamily.</text>
</comment>
<keyword evidence="2" id="KW-0489">Methyltransferase</keyword>
<accession>A0ABR2IC44</accession>
<protein>
    <recommendedName>
        <fullName evidence="4">Methyltransferase type 11 domain-containing protein</fullName>
    </recommendedName>
</protein>
<evidence type="ECO:0000259" key="4">
    <source>
        <dbReference type="Pfam" id="PF08241"/>
    </source>
</evidence>
<dbReference type="PANTHER" id="PTHR12176">
    <property type="entry name" value="SAM-DEPENDENT METHYLTRANSFERASE SUPERFAMILY PROTEIN"/>
    <property type="match status" value="1"/>
</dbReference>
<evidence type="ECO:0000256" key="3">
    <source>
        <dbReference type="ARBA" id="ARBA00022679"/>
    </source>
</evidence>
<evidence type="ECO:0000313" key="6">
    <source>
        <dbReference type="Proteomes" id="UP001470230"/>
    </source>
</evidence>
<evidence type="ECO:0000256" key="2">
    <source>
        <dbReference type="ARBA" id="ARBA00022603"/>
    </source>
</evidence>
<dbReference type="CDD" id="cd02440">
    <property type="entry name" value="AdoMet_MTases"/>
    <property type="match status" value="1"/>
</dbReference>
<dbReference type="EMBL" id="JAPFFF010000018">
    <property type="protein sequence ID" value="KAK8860396.1"/>
    <property type="molecule type" value="Genomic_DNA"/>
</dbReference>
<dbReference type="Proteomes" id="UP001470230">
    <property type="component" value="Unassembled WGS sequence"/>
</dbReference>
<dbReference type="InterPro" id="IPR029063">
    <property type="entry name" value="SAM-dependent_MTases_sf"/>
</dbReference>
<comment type="caution">
    <text evidence="5">The sequence shown here is derived from an EMBL/GenBank/DDBJ whole genome shotgun (WGS) entry which is preliminary data.</text>
</comment>
<keyword evidence="3" id="KW-0808">Transferase</keyword>
<evidence type="ECO:0000256" key="1">
    <source>
        <dbReference type="ARBA" id="ARBA00008361"/>
    </source>
</evidence>
<reference evidence="5 6" key="1">
    <citation type="submission" date="2024-04" db="EMBL/GenBank/DDBJ databases">
        <title>Tritrichomonas musculus Genome.</title>
        <authorList>
            <person name="Alves-Ferreira E."/>
            <person name="Grigg M."/>
            <person name="Lorenzi H."/>
            <person name="Galac M."/>
        </authorList>
    </citation>
    <scope>NUCLEOTIDE SEQUENCE [LARGE SCALE GENOMIC DNA]</scope>
    <source>
        <strain evidence="5 6">EAF2021</strain>
    </source>
</reference>
<organism evidence="5 6">
    <name type="scientific">Tritrichomonas musculus</name>
    <dbReference type="NCBI Taxonomy" id="1915356"/>
    <lineage>
        <taxon>Eukaryota</taxon>
        <taxon>Metamonada</taxon>
        <taxon>Parabasalia</taxon>
        <taxon>Tritrichomonadida</taxon>
        <taxon>Tritrichomonadidae</taxon>
        <taxon>Tritrichomonas</taxon>
    </lineage>
</organism>
<dbReference type="InterPro" id="IPR013216">
    <property type="entry name" value="Methyltransf_11"/>
</dbReference>
<sequence length="231" mass="27375">MSSDEYDDENSFLMIENDPKNRITMESILERLTRCLVGNDYGDAEYWDQRYNESPEEYEWFMSWKYVFPAIQQYIKPNSIALNEGCGNSPMPLEMLQNGFSEVYNIDISSVLIEQMKFKYKNNSNLKWYTMDCTELTFDDNYFDYVVDKGTIDALYCSSDSLQLISKTVKEVERVLKFGGFYFIISFGDLKSRSFIIQFKSENLFFYKSLQIKNPRNEDVTNYIYILRKQA</sequence>
<feature type="domain" description="Methyltransferase type 11" evidence="4">
    <location>
        <begin position="85"/>
        <end position="184"/>
    </location>
</feature>
<name>A0ABR2IC44_9EUKA</name>
<proteinExistence type="inferred from homology"/>
<dbReference type="Gene3D" id="3.40.50.150">
    <property type="entry name" value="Vaccinia Virus protein VP39"/>
    <property type="match status" value="1"/>
</dbReference>
<dbReference type="Pfam" id="PF08241">
    <property type="entry name" value="Methyltransf_11"/>
    <property type="match status" value="1"/>
</dbReference>